<gene>
    <name evidence="6" type="ORF">EOD43_07115</name>
</gene>
<evidence type="ECO:0000256" key="4">
    <source>
        <dbReference type="ARBA" id="ARBA00023163"/>
    </source>
</evidence>
<evidence type="ECO:0000313" key="6">
    <source>
        <dbReference type="EMBL" id="RVT93630.1"/>
    </source>
</evidence>
<dbReference type="SUPFAM" id="SSF53850">
    <property type="entry name" value="Periplasmic binding protein-like II"/>
    <property type="match status" value="1"/>
</dbReference>
<dbReference type="AlphaFoldDB" id="A0A437M7C6"/>
<dbReference type="EMBL" id="SACN01000001">
    <property type="protein sequence ID" value="RVT93630.1"/>
    <property type="molecule type" value="Genomic_DNA"/>
</dbReference>
<dbReference type="SUPFAM" id="SSF46785">
    <property type="entry name" value="Winged helix' DNA-binding domain"/>
    <property type="match status" value="1"/>
</dbReference>
<evidence type="ECO:0000256" key="3">
    <source>
        <dbReference type="ARBA" id="ARBA00023125"/>
    </source>
</evidence>
<dbReference type="InterPro" id="IPR005119">
    <property type="entry name" value="LysR_subst-bd"/>
</dbReference>
<sequence length="359" mass="39072">MLVGPAVDMDGHGCPPTPSSYLVRSAGSGACFSGVADPVQYRLAAAPSQNKMGPWEAVMSLRRFRYFVAVAERESFSRAAADLNIAQSALSRHIALLEATVGAPLLERSTHGAKVTPVGRVMLDDARRLLAQVDATYDHARRVADGTTGQLTVSMIKLAVLSPLATGAVASYIAARPRVDLQLINMSSTEQLAALRNRKIDAGFIIERSSQLPEIDYLPIVSDRFIVVMREDHPLAVHDSLTFDQLRDQAFVTVSMDQYFLGQAKLHAAFHAHGFKPRVALEVGGDVFLQLALIARGTGIGFVNESVRNALPNGVVMRPVSELQVSLDVDLIWMRANQDPVLMDFVRATRDFIARGENP</sequence>
<dbReference type="GO" id="GO:0003677">
    <property type="term" value="F:DNA binding"/>
    <property type="evidence" value="ECO:0007669"/>
    <property type="project" value="UniProtKB-KW"/>
</dbReference>
<dbReference type="PRINTS" id="PR00039">
    <property type="entry name" value="HTHLYSR"/>
</dbReference>
<reference evidence="6 7" key="1">
    <citation type="submission" date="2019-01" db="EMBL/GenBank/DDBJ databases">
        <authorList>
            <person name="Chen W.-M."/>
        </authorList>
    </citation>
    <scope>NUCLEOTIDE SEQUENCE [LARGE SCALE GENOMIC DNA]</scope>
    <source>
        <strain evidence="6 7">CCP-7</strain>
    </source>
</reference>
<dbReference type="InterPro" id="IPR036390">
    <property type="entry name" value="WH_DNA-bd_sf"/>
</dbReference>
<evidence type="ECO:0000313" key="7">
    <source>
        <dbReference type="Proteomes" id="UP000282971"/>
    </source>
</evidence>
<protein>
    <submittedName>
        <fullName evidence="6">LysR family transcriptional regulator</fullName>
    </submittedName>
</protein>
<feature type="domain" description="HTH lysR-type" evidence="5">
    <location>
        <begin position="59"/>
        <end position="116"/>
    </location>
</feature>
<comment type="caution">
    <text evidence="6">The sequence shown here is derived from an EMBL/GenBank/DDBJ whole genome shotgun (WGS) entry which is preliminary data.</text>
</comment>
<dbReference type="Gene3D" id="3.40.190.10">
    <property type="entry name" value="Periplasmic binding protein-like II"/>
    <property type="match status" value="2"/>
</dbReference>
<keyword evidence="7" id="KW-1185">Reference proteome</keyword>
<proteinExistence type="inferred from homology"/>
<dbReference type="CDD" id="cd08414">
    <property type="entry name" value="PBP2_LTTR_aromatics_like"/>
    <property type="match status" value="1"/>
</dbReference>
<keyword evidence="3" id="KW-0238">DNA-binding</keyword>
<dbReference type="InterPro" id="IPR036388">
    <property type="entry name" value="WH-like_DNA-bd_sf"/>
</dbReference>
<evidence type="ECO:0000259" key="5">
    <source>
        <dbReference type="PROSITE" id="PS50931"/>
    </source>
</evidence>
<dbReference type="InterPro" id="IPR000847">
    <property type="entry name" value="LysR_HTH_N"/>
</dbReference>
<dbReference type="OrthoDB" id="7500534at2"/>
<dbReference type="GO" id="GO:0032993">
    <property type="term" value="C:protein-DNA complex"/>
    <property type="evidence" value="ECO:0007669"/>
    <property type="project" value="TreeGrafter"/>
</dbReference>
<dbReference type="FunFam" id="1.10.10.10:FF:000001">
    <property type="entry name" value="LysR family transcriptional regulator"/>
    <property type="match status" value="1"/>
</dbReference>
<dbReference type="GO" id="GO:0003700">
    <property type="term" value="F:DNA-binding transcription factor activity"/>
    <property type="evidence" value="ECO:0007669"/>
    <property type="project" value="InterPro"/>
</dbReference>
<dbReference type="PANTHER" id="PTHR30346">
    <property type="entry name" value="TRANSCRIPTIONAL DUAL REGULATOR HCAR-RELATED"/>
    <property type="match status" value="1"/>
</dbReference>
<dbReference type="PROSITE" id="PS50931">
    <property type="entry name" value="HTH_LYSR"/>
    <property type="match status" value="1"/>
</dbReference>
<dbReference type="Proteomes" id="UP000282971">
    <property type="component" value="Unassembled WGS sequence"/>
</dbReference>
<name>A0A437M7C6_9SPHN</name>
<dbReference type="PANTHER" id="PTHR30346:SF0">
    <property type="entry name" value="HCA OPERON TRANSCRIPTIONAL ACTIVATOR HCAR"/>
    <property type="match status" value="1"/>
</dbReference>
<keyword evidence="4" id="KW-0804">Transcription</keyword>
<evidence type="ECO:0000256" key="1">
    <source>
        <dbReference type="ARBA" id="ARBA00009437"/>
    </source>
</evidence>
<dbReference type="Pfam" id="PF03466">
    <property type="entry name" value="LysR_substrate"/>
    <property type="match status" value="1"/>
</dbReference>
<evidence type="ECO:0000256" key="2">
    <source>
        <dbReference type="ARBA" id="ARBA00023015"/>
    </source>
</evidence>
<comment type="similarity">
    <text evidence="1">Belongs to the LysR transcriptional regulatory family.</text>
</comment>
<dbReference type="Pfam" id="PF00126">
    <property type="entry name" value="HTH_1"/>
    <property type="match status" value="1"/>
</dbReference>
<keyword evidence="2" id="KW-0805">Transcription regulation</keyword>
<dbReference type="Gene3D" id="1.10.10.10">
    <property type="entry name" value="Winged helix-like DNA-binding domain superfamily/Winged helix DNA-binding domain"/>
    <property type="match status" value="1"/>
</dbReference>
<accession>A0A437M7C6</accession>
<organism evidence="6 7">
    <name type="scientific">Sphingomonas crocodyli</name>
    <dbReference type="NCBI Taxonomy" id="1979270"/>
    <lineage>
        <taxon>Bacteria</taxon>
        <taxon>Pseudomonadati</taxon>
        <taxon>Pseudomonadota</taxon>
        <taxon>Alphaproteobacteria</taxon>
        <taxon>Sphingomonadales</taxon>
        <taxon>Sphingomonadaceae</taxon>
        <taxon>Sphingomonas</taxon>
    </lineage>
</organism>